<accession>A0ACB1AIL7</accession>
<proteinExistence type="predicted"/>
<evidence type="ECO:0000313" key="1">
    <source>
        <dbReference type="EMBL" id="CAK5089860.1"/>
    </source>
</evidence>
<dbReference type="EMBL" id="CAVMJV010000079">
    <property type="protein sequence ID" value="CAK5089860.1"/>
    <property type="molecule type" value="Genomic_DNA"/>
</dbReference>
<organism evidence="1 2">
    <name type="scientific">Meloidogyne enterolobii</name>
    <name type="common">Root-knot nematode worm</name>
    <name type="synonym">Meloidogyne mayaguensis</name>
    <dbReference type="NCBI Taxonomy" id="390850"/>
    <lineage>
        <taxon>Eukaryota</taxon>
        <taxon>Metazoa</taxon>
        <taxon>Ecdysozoa</taxon>
        <taxon>Nematoda</taxon>
        <taxon>Chromadorea</taxon>
        <taxon>Rhabditida</taxon>
        <taxon>Tylenchina</taxon>
        <taxon>Tylenchomorpha</taxon>
        <taxon>Tylenchoidea</taxon>
        <taxon>Meloidogynidae</taxon>
        <taxon>Meloidogyninae</taxon>
        <taxon>Meloidogyne</taxon>
    </lineage>
</organism>
<evidence type="ECO:0000313" key="2">
    <source>
        <dbReference type="Proteomes" id="UP001497535"/>
    </source>
</evidence>
<protein>
    <submittedName>
        <fullName evidence="1">Uncharacterized protein</fullName>
    </submittedName>
</protein>
<gene>
    <name evidence="1" type="ORF">MENTE1834_LOCUS37609</name>
</gene>
<dbReference type="Proteomes" id="UP001497535">
    <property type="component" value="Unassembled WGS sequence"/>
</dbReference>
<sequence>MNDAVEMLYKNSYRLALSSEQTLKGFGDNYEKVEQLKVEIDKEIAGISSKYGLSVEKGDIKKNGFSSTRRYLKKIRKLDDDLYALLKTEKRNQVRNELKIDRKELQSYKDSLKNLYEIEKLGNDLLESDKFYKNTIFGYLKRIEKEERKIDSEKFLNESFDSKGSSFGFGGTSKGSSSFGSVGETSGSDSSGRILPTLKIKADSSLKSCGSSNSNSPRLWFSTLCASKKQTVESLRKNSTNIKGYF</sequence>
<comment type="caution">
    <text evidence="1">The sequence shown here is derived from an EMBL/GenBank/DDBJ whole genome shotgun (WGS) entry which is preliminary data.</text>
</comment>
<keyword evidence="2" id="KW-1185">Reference proteome</keyword>
<name>A0ACB1AIL7_MELEN</name>
<reference evidence="1" key="1">
    <citation type="submission" date="2023-11" db="EMBL/GenBank/DDBJ databases">
        <authorList>
            <person name="Poullet M."/>
        </authorList>
    </citation>
    <scope>NUCLEOTIDE SEQUENCE</scope>
    <source>
        <strain evidence="1">E1834</strain>
    </source>
</reference>